<dbReference type="PANTHER" id="PTHR47829:SF1">
    <property type="entry name" value="HAD FAMILY PHOSPHATASE"/>
    <property type="match status" value="1"/>
</dbReference>
<feature type="domain" description="Aminoglycoside phosphotransferase" evidence="1">
    <location>
        <begin position="28"/>
        <end position="258"/>
    </location>
</feature>
<proteinExistence type="predicted"/>
<protein>
    <recommendedName>
        <fullName evidence="1">Aminoglycoside phosphotransferase domain-containing protein</fullName>
    </recommendedName>
</protein>
<accession>A0AAJ3TWS9</accession>
<organism evidence="2 3">
    <name type="scientific">Mycobacterium saskatchewanense</name>
    <dbReference type="NCBI Taxonomy" id="220927"/>
    <lineage>
        <taxon>Bacteria</taxon>
        <taxon>Bacillati</taxon>
        <taxon>Actinomycetota</taxon>
        <taxon>Actinomycetes</taxon>
        <taxon>Mycobacteriales</taxon>
        <taxon>Mycobacteriaceae</taxon>
        <taxon>Mycobacterium</taxon>
        <taxon>Mycobacterium simiae complex</taxon>
    </lineage>
</organism>
<comment type="caution">
    <text evidence="2">The sequence shown here is derived from an EMBL/GenBank/DDBJ whole genome shotgun (WGS) entry which is preliminary data.</text>
</comment>
<dbReference type="InterPro" id="IPR052898">
    <property type="entry name" value="ACAD10-like"/>
</dbReference>
<dbReference type="InterPro" id="IPR011009">
    <property type="entry name" value="Kinase-like_dom_sf"/>
</dbReference>
<dbReference type="CDD" id="cd05154">
    <property type="entry name" value="ACAD10_11_N-like"/>
    <property type="match status" value="1"/>
</dbReference>
<dbReference type="Proteomes" id="UP000193387">
    <property type="component" value="Unassembled WGS sequence"/>
</dbReference>
<evidence type="ECO:0000259" key="1">
    <source>
        <dbReference type="Pfam" id="PF01636"/>
    </source>
</evidence>
<name>A0AAJ3TWS9_9MYCO</name>
<dbReference type="Gene3D" id="3.30.200.20">
    <property type="entry name" value="Phosphorylase Kinase, domain 1"/>
    <property type="match status" value="1"/>
</dbReference>
<evidence type="ECO:0000313" key="2">
    <source>
        <dbReference type="EMBL" id="ORW74628.1"/>
    </source>
</evidence>
<dbReference type="SUPFAM" id="SSF56112">
    <property type="entry name" value="Protein kinase-like (PK-like)"/>
    <property type="match status" value="1"/>
</dbReference>
<gene>
    <name evidence="2" type="ORF">AWC23_04380</name>
</gene>
<evidence type="ECO:0000313" key="3">
    <source>
        <dbReference type="Proteomes" id="UP000193387"/>
    </source>
</evidence>
<dbReference type="InterPro" id="IPR041726">
    <property type="entry name" value="ACAD10_11_N"/>
</dbReference>
<dbReference type="Pfam" id="PF01636">
    <property type="entry name" value="APH"/>
    <property type="match status" value="1"/>
</dbReference>
<dbReference type="EMBL" id="LQPR01000007">
    <property type="protein sequence ID" value="ORW74628.1"/>
    <property type="molecule type" value="Genomic_DNA"/>
</dbReference>
<dbReference type="Gene3D" id="3.90.1200.10">
    <property type="match status" value="1"/>
</dbReference>
<keyword evidence="3" id="KW-1185">Reference proteome</keyword>
<dbReference type="AlphaFoldDB" id="A0AAJ3TWS9"/>
<sequence length="351" mass="38322">MNSPDPRITPALVWMAEQVSGAAEPLSYQLITGGRSNLTYRVTGSPGRSWILRRQPTGPLAPRAHDLRREYRILSALSRRTTLPVPEPIALCEDESVLGVTFYVMADVPGTVLRDPTDTAGLAETTRPAAARHAVEALAALHSVDLDRAGLADLGPRDGYVARQLHRWLSQVEQTCDLDTFHRLGDQQAALADALPRTTETSLVHGDYRFDNLVLDPFDGTVRAILDWEIAALGDPLADLGYFLVSWDEPGDERPALGLPGPTSATGFPSRREAIDWYASARAIDVGVLDFYLAFGYWKLACVLHCVAHRYRTGGGGGAGSDALPPDMAEHVRWLTRRSTTHLTVHKAATQ</sequence>
<reference evidence="2 3" key="1">
    <citation type="submission" date="2016-01" db="EMBL/GenBank/DDBJ databases">
        <title>The new phylogeny of the genus Mycobacterium.</title>
        <authorList>
            <person name="Tarcisio F."/>
            <person name="Conor M."/>
            <person name="Antonella G."/>
            <person name="Elisabetta G."/>
            <person name="Giulia F.S."/>
            <person name="Sara T."/>
            <person name="Anna F."/>
            <person name="Clotilde B."/>
            <person name="Roberto B."/>
            <person name="Veronica D.S."/>
            <person name="Fabio R."/>
            <person name="Monica P."/>
            <person name="Olivier J."/>
            <person name="Enrico T."/>
            <person name="Nicola S."/>
        </authorList>
    </citation>
    <scope>NUCLEOTIDE SEQUENCE [LARGE SCALE GENOMIC DNA]</scope>
    <source>
        <strain evidence="2 3">DSM 44616</strain>
    </source>
</reference>
<dbReference type="InterPro" id="IPR002575">
    <property type="entry name" value="Aminoglycoside_PTrfase"/>
</dbReference>
<dbReference type="PANTHER" id="PTHR47829">
    <property type="entry name" value="HYDROLASE, PUTATIVE (AFU_ORTHOLOGUE AFUA_1G12880)-RELATED"/>
    <property type="match status" value="1"/>
</dbReference>